<proteinExistence type="inferred from homology"/>
<dbReference type="EMBL" id="AP024355">
    <property type="protein sequence ID" value="BCR04380.1"/>
    <property type="molecule type" value="Genomic_DNA"/>
</dbReference>
<evidence type="ECO:0000256" key="11">
    <source>
        <dbReference type="RuleBase" id="RU003357"/>
    </source>
</evidence>
<reference evidence="15 16" key="1">
    <citation type="journal article" date="2016" name="C (Basel)">
        <title>Selective Growth of and Electricity Production by Marine Exoelectrogenic Bacteria in Self-Aggregated Hydrogel of Microbially Reduced Graphene Oxide.</title>
        <authorList>
            <person name="Yoshida N."/>
            <person name="Goto Y."/>
            <person name="Miyata Y."/>
        </authorList>
    </citation>
    <scope>NUCLEOTIDE SEQUENCE [LARGE SCALE GENOMIC DNA]</scope>
    <source>
        <strain evidence="15 16">NIT-T3</strain>
    </source>
</reference>
<dbReference type="InterPro" id="IPR039426">
    <property type="entry name" value="TonB-dep_rcpt-like"/>
</dbReference>
<evidence type="ECO:0000259" key="13">
    <source>
        <dbReference type="Pfam" id="PF00593"/>
    </source>
</evidence>
<keyword evidence="7 10" id="KW-0472">Membrane</keyword>
<dbReference type="PROSITE" id="PS52016">
    <property type="entry name" value="TONB_DEPENDENT_REC_3"/>
    <property type="match status" value="1"/>
</dbReference>
<protein>
    <submittedName>
        <fullName evidence="15">Receptor</fullName>
    </submittedName>
</protein>
<feature type="signal peptide" evidence="12">
    <location>
        <begin position="1"/>
        <end position="22"/>
    </location>
</feature>
<name>A0ABM8HQF7_9BACT</name>
<dbReference type="Pfam" id="PF07715">
    <property type="entry name" value="Plug"/>
    <property type="match status" value="1"/>
</dbReference>
<dbReference type="PANTHER" id="PTHR30069">
    <property type="entry name" value="TONB-DEPENDENT OUTER MEMBRANE RECEPTOR"/>
    <property type="match status" value="1"/>
</dbReference>
<evidence type="ECO:0000256" key="9">
    <source>
        <dbReference type="ARBA" id="ARBA00023237"/>
    </source>
</evidence>
<dbReference type="InterPro" id="IPR000531">
    <property type="entry name" value="Beta-barrel_TonB"/>
</dbReference>
<dbReference type="CDD" id="cd01347">
    <property type="entry name" value="ligand_gated_channel"/>
    <property type="match status" value="1"/>
</dbReference>
<sequence length="716" mass="79952">MRNRVICIALLAAFWCPVGSMAQDIENQQSQTLIMEDLKDYYGDEEFVTIATGSRKPIYKAPAVATVITAEEIKAMGARSLDDVLETVAGIHVMPSSLSRLDSIYSIRGIQSGFNPHVLVLMNGTPFANVFNGGHPILFRLPVSAISRVEVIRGPGSAIYGADAFAGVINIITKDVDEFNGTTVGGRVGSFDTHDFFIQDGRYFGKVSVGFSLEWQESEGDKSRKIDSDFQTILDNTFGTNASLAPNSLSTKYDVLNTHLEFSKDHLKWRNWYWRQKNAGQGAGGAQALDKEGDHDENLFLTDLSYAIPLENQWEINLNGNFLHRESDSHFVLLPPGALVPIGSDGNLNFSSPVGLVLFPNGLLGNPGGKETQYGVDLNGTYSGISTHRIRLGAGFKYQTAQGEESKNFGPGVIDGSEGVVTGELKDVTNTPFVFLPDSSRRIWYGSIQDEWQFVRDWELTVGVRYDYYSDFGRTINPRLALFWATRHNLTTKFLYGHAFRAPSFSEQFAINNPIILGNNDLEPEKINTYELSFDYRPTFDLQTVLSLFAYRAKDLIEFIPDTDGDSNTAQNAGDQLGYGFELETNWNINGNLKLVGNYSLQHSEDPDDGSHIPDVPGQKLYLRADLKFNRGWTFSPQLLWVGDRHRAKDDPRSDINDYTLVGATLRSPKFFDHWEFGFSAKNLFDENAREPSTTNIPGDYPMEGRNFWGELTCNF</sequence>
<organism evidence="15 16">
    <name type="scientific">Desulfuromonas versatilis</name>
    <dbReference type="NCBI Taxonomy" id="2802975"/>
    <lineage>
        <taxon>Bacteria</taxon>
        <taxon>Pseudomonadati</taxon>
        <taxon>Thermodesulfobacteriota</taxon>
        <taxon>Desulfuromonadia</taxon>
        <taxon>Desulfuromonadales</taxon>
        <taxon>Desulfuromonadaceae</taxon>
        <taxon>Desulfuromonas</taxon>
    </lineage>
</organism>
<dbReference type="Pfam" id="PF00593">
    <property type="entry name" value="TonB_dep_Rec_b-barrel"/>
    <property type="match status" value="1"/>
</dbReference>
<keyword evidence="3 10" id="KW-1134">Transmembrane beta strand</keyword>
<evidence type="ECO:0000256" key="4">
    <source>
        <dbReference type="ARBA" id="ARBA00022692"/>
    </source>
</evidence>
<dbReference type="SUPFAM" id="SSF56935">
    <property type="entry name" value="Porins"/>
    <property type="match status" value="1"/>
</dbReference>
<comment type="similarity">
    <text evidence="10 11">Belongs to the TonB-dependent receptor family.</text>
</comment>
<dbReference type="InterPro" id="IPR036942">
    <property type="entry name" value="Beta-barrel_TonB_sf"/>
</dbReference>
<evidence type="ECO:0000256" key="10">
    <source>
        <dbReference type="PROSITE-ProRule" id="PRU01360"/>
    </source>
</evidence>
<evidence type="ECO:0000256" key="1">
    <source>
        <dbReference type="ARBA" id="ARBA00004571"/>
    </source>
</evidence>
<dbReference type="Gene3D" id="2.40.170.20">
    <property type="entry name" value="TonB-dependent receptor, beta-barrel domain"/>
    <property type="match status" value="1"/>
</dbReference>
<keyword evidence="16" id="KW-1185">Reference proteome</keyword>
<keyword evidence="9 10" id="KW-0998">Cell outer membrane</keyword>
<dbReference type="InterPro" id="IPR037066">
    <property type="entry name" value="Plug_dom_sf"/>
</dbReference>
<evidence type="ECO:0000256" key="5">
    <source>
        <dbReference type="ARBA" id="ARBA00022729"/>
    </source>
</evidence>
<evidence type="ECO:0000256" key="8">
    <source>
        <dbReference type="ARBA" id="ARBA00023170"/>
    </source>
</evidence>
<dbReference type="Proteomes" id="UP001319827">
    <property type="component" value="Chromosome"/>
</dbReference>
<evidence type="ECO:0000256" key="6">
    <source>
        <dbReference type="ARBA" id="ARBA00023077"/>
    </source>
</evidence>
<accession>A0ABM8HQF7</accession>
<reference evidence="15 16" key="2">
    <citation type="journal article" date="2021" name="Int. J. Syst. Evol. Microbiol.">
        <title>Isolation and Polyphasic Characterization of Desulfuromonas versatilis sp. Nov., an Electrogenic Bacteria Capable of Versatile Metabolism Isolated from a Graphene Oxide-Reducing Enrichment Culture.</title>
        <authorList>
            <person name="Xie L."/>
            <person name="Yoshida N."/>
            <person name="Ishii S."/>
            <person name="Meng L."/>
        </authorList>
    </citation>
    <scope>NUCLEOTIDE SEQUENCE [LARGE SCALE GENOMIC DNA]</scope>
    <source>
        <strain evidence="15 16">NIT-T3</strain>
    </source>
</reference>
<keyword evidence="6 11" id="KW-0798">TonB box</keyword>
<gene>
    <name evidence="15" type="ORF">DESUT3_14490</name>
</gene>
<feature type="domain" description="TonB-dependent receptor plug" evidence="14">
    <location>
        <begin position="59"/>
        <end position="168"/>
    </location>
</feature>
<evidence type="ECO:0000256" key="3">
    <source>
        <dbReference type="ARBA" id="ARBA00022452"/>
    </source>
</evidence>
<comment type="subcellular location">
    <subcellularLocation>
        <location evidence="1 10">Cell outer membrane</location>
        <topology evidence="1 10">Multi-pass membrane protein</topology>
    </subcellularLocation>
</comment>
<evidence type="ECO:0000256" key="12">
    <source>
        <dbReference type="SAM" id="SignalP"/>
    </source>
</evidence>
<keyword evidence="5 12" id="KW-0732">Signal</keyword>
<keyword evidence="4 10" id="KW-0812">Transmembrane</keyword>
<keyword evidence="2 10" id="KW-0813">Transport</keyword>
<dbReference type="PANTHER" id="PTHR30069:SF29">
    <property type="entry name" value="HEMOGLOBIN AND HEMOGLOBIN-HAPTOGLOBIN-BINDING PROTEIN 1-RELATED"/>
    <property type="match status" value="1"/>
</dbReference>
<feature type="chain" id="PRO_5046332870" evidence="12">
    <location>
        <begin position="23"/>
        <end position="716"/>
    </location>
</feature>
<evidence type="ECO:0000313" key="16">
    <source>
        <dbReference type="Proteomes" id="UP001319827"/>
    </source>
</evidence>
<keyword evidence="8 15" id="KW-0675">Receptor</keyword>
<dbReference type="InterPro" id="IPR012910">
    <property type="entry name" value="Plug_dom"/>
</dbReference>
<evidence type="ECO:0000259" key="14">
    <source>
        <dbReference type="Pfam" id="PF07715"/>
    </source>
</evidence>
<feature type="domain" description="TonB-dependent receptor-like beta-barrel" evidence="13">
    <location>
        <begin position="238"/>
        <end position="684"/>
    </location>
</feature>
<evidence type="ECO:0000256" key="7">
    <source>
        <dbReference type="ARBA" id="ARBA00023136"/>
    </source>
</evidence>
<evidence type="ECO:0000313" key="15">
    <source>
        <dbReference type="EMBL" id="BCR04380.1"/>
    </source>
</evidence>
<evidence type="ECO:0000256" key="2">
    <source>
        <dbReference type="ARBA" id="ARBA00022448"/>
    </source>
</evidence>
<dbReference type="Gene3D" id="2.170.130.10">
    <property type="entry name" value="TonB-dependent receptor, plug domain"/>
    <property type="match status" value="1"/>
</dbReference>